<dbReference type="InterPro" id="IPR050960">
    <property type="entry name" value="AB_hydrolase_4_sf"/>
</dbReference>
<dbReference type="EMBL" id="CP036272">
    <property type="protein sequence ID" value="QDT58248.1"/>
    <property type="molecule type" value="Genomic_DNA"/>
</dbReference>
<dbReference type="Proteomes" id="UP000315003">
    <property type="component" value="Chromosome"/>
</dbReference>
<dbReference type="GO" id="GO:0034338">
    <property type="term" value="F:short-chain carboxylesterase activity"/>
    <property type="evidence" value="ECO:0007669"/>
    <property type="project" value="TreeGrafter"/>
</dbReference>
<name>A0A517SQ56_9BACT</name>
<dbReference type="InterPro" id="IPR012020">
    <property type="entry name" value="ABHD4"/>
</dbReference>
<keyword evidence="3 6" id="KW-0378">Hydrolase</keyword>
<evidence type="ECO:0000313" key="6">
    <source>
        <dbReference type="EMBL" id="QDT58248.1"/>
    </source>
</evidence>
<keyword evidence="2" id="KW-0719">Serine esterase</keyword>
<keyword evidence="7" id="KW-1185">Reference proteome</keyword>
<protein>
    <submittedName>
        <fullName evidence="6">Putative hydrolase</fullName>
    </submittedName>
</protein>
<dbReference type="InterPro" id="IPR029058">
    <property type="entry name" value="AB_hydrolase_fold"/>
</dbReference>
<evidence type="ECO:0000256" key="3">
    <source>
        <dbReference type="ARBA" id="ARBA00022801"/>
    </source>
</evidence>
<evidence type="ECO:0000256" key="4">
    <source>
        <dbReference type="PIRSR" id="PIRSR005211-1"/>
    </source>
</evidence>
<gene>
    <name evidence="6" type="ORF">SV7mr_07370</name>
</gene>
<comment type="similarity">
    <text evidence="1">Belongs to the AB hydrolase superfamily. AB hydrolase 4 family.</text>
</comment>
<dbReference type="GO" id="GO:0047372">
    <property type="term" value="F:monoacylglycerol lipase activity"/>
    <property type="evidence" value="ECO:0007669"/>
    <property type="project" value="TreeGrafter"/>
</dbReference>
<proteinExistence type="inferred from homology"/>
<dbReference type="PROSITE" id="PS01133">
    <property type="entry name" value="UPF0017"/>
    <property type="match status" value="1"/>
</dbReference>
<sequence>MESAAAKTNPASPAELFQPTPFVAHPLFRGGFLQTIAPRYLPAVNCLVDQRHQVDLEDGDALVLHQSDPQVSTGDTKDQQEAVPNLVLYHGLGGCHRSQYMQRITDGALALGWRVYRVDMRGCGQAIDLASGINHAGRSDDVAAALEFVAQRHPAGQLFAAGVSLGGNQLLRFLGRVGAGQDARPAWFCRLLAAVAVVPPIDLVACSHNMQRLSRRIYNHYFIKALFDSIGTRARQQAAFQQLLSGRRPRTLWELDERLTAPLSGFAGAKEYYESSSSASVAPQIDLPCLVVSAKDDPIIPAVCFAGVQWSATTTWLGCKSGGHAGFVGPGRVPWIDRCVLQWLQRF</sequence>
<dbReference type="PANTHER" id="PTHR10794">
    <property type="entry name" value="ABHYDROLASE DOMAIN-CONTAINING PROTEIN"/>
    <property type="match status" value="1"/>
</dbReference>
<dbReference type="PIRSF" id="PIRSF005211">
    <property type="entry name" value="Ab_hydro_YheT"/>
    <property type="match status" value="1"/>
</dbReference>
<evidence type="ECO:0000256" key="2">
    <source>
        <dbReference type="ARBA" id="ARBA00022487"/>
    </source>
</evidence>
<dbReference type="PANTHER" id="PTHR10794:SF94">
    <property type="entry name" value="ESTERASE YHET-RELATED"/>
    <property type="match status" value="1"/>
</dbReference>
<evidence type="ECO:0000313" key="7">
    <source>
        <dbReference type="Proteomes" id="UP000315003"/>
    </source>
</evidence>
<dbReference type="InterPro" id="IPR000952">
    <property type="entry name" value="AB_hydrolase_4_CS"/>
</dbReference>
<feature type="active site" description="Charge relay system" evidence="4">
    <location>
        <position position="324"/>
    </location>
</feature>
<reference evidence="6 7" key="1">
    <citation type="submission" date="2019-02" db="EMBL/GenBank/DDBJ databases">
        <title>Deep-cultivation of Planctomycetes and their phenomic and genomic characterization uncovers novel biology.</title>
        <authorList>
            <person name="Wiegand S."/>
            <person name="Jogler M."/>
            <person name="Boedeker C."/>
            <person name="Pinto D."/>
            <person name="Vollmers J."/>
            <person name="Rivas-Marin E."/>
            <person name="Kohn T."/>
            <person name="Peeters S.H."/>
            <person name="Heuer A."/>
            <person name="Rast P."/>
            <person name="Oberbeckmann S."/>
            <person name="Bunk B."/>
            <person name="Jeske O."/>
            <person name="Meyerdierks A."/>
            <person name="Storesund J.E."/>
            <person name="Kallscheuer N."/>
            <person name="Luecker S."/>
            <person name="Lage O.M."/>
            <person name="Pohl T."/>
            <person name="Merkel B.J."/>
            <person name="Hornburger P."/>
            <person name="Mueller R.-W."/>
            <person name="Bruemmer F."/>
            <person name="Labrenz M."/>
            <person name="Spormann A.M."/>
            <person name="Op den Camp H."/>
            <person name="Overmann J."/>
            <person name="Amann R."/>
            <person name="Jetten M.S.M."/>
            <person name="Mascher T."/>
            <person name="Medema M.H."/>
            <person name="Devos D.P."/>
            <person name="Kaster A.-K."/>
            <person name="Ovreas L."/>
            <person name="Rohde M."/>
            <person name="Galperin M.Y."/>
            <person name="Jogler C."/>
        </authorList>
    </citation>
    <scope>NUCLEOTIDE SEQUENCE [LARGE SCALE GENOMIC DNA]</scope>
    <source>
        <strain evidence="6 7">SV_7m_r</strain>
    </source>
</reference>
<dbReference type="Gene3D" id="3.40.50.1820">
    <property type="entry name" value="alpha/beta hydrolase"/>
    <property type="match status" value="1"/>
</dbReference>
<feature type="active site" description="Charge relay system" evidence="4">
    <location>
        <position position="297"/>
    </location>
</feature>
<evidence type="ECO:0000259" key="5">
    <source>
        <dbReference type="Pfam" id="PF00561"/>
    </source>
</evidence>
<dbReference type="InterPro" id="IPR000073">
    <property type="entry name" value="AB_hydrolase_1"/>
</dbReference>
<dbReference type="AlphaFoldDB" id="A0A517SQ56"/>
<feature type="active site" description="Charge relay system" evidence="4">
    <location>
        <position position="164"/>
    </location>
</feature>
<organism evidence="6 7">
    <name type="scientific">Stieleria bergensis</name>
    <dbReference type="NCBI Taxonomy" id="2528025"/>
    <lineage>
        <taxon>Bacteria</taxon>
        <taxon>Pseudomonadati</taxon>
        <taxon>Planctomycetota</taxon>
        <taxon>Planctomycetia</taxon>
        <taxon>Pirellulales</taxon>
        <taxon>Pirellulaceae</taxon>
        <taxon>Stieleria</taxon>
    </lineage>
</organism>
<dbReference type="SUPFAM" id="SSF53474">
    <property type="entry name" value="alpha/beta-Hydrolases"/>
    <property type="match status" value="1"/>
</dbReference>
<dbReference type="RefSeq" id="WP_419188043.1">
    <property type="nucleotide sequence ID" value="NZ_CP036272.1"/>
</dbReference>
<accession>A0A517SQ56</accession>
<evidence type="ECO:0000256" key="1">
    <source>
        <dbReference type="ARBA" id="ARBA00010884"/>
    </source>
</evidence>
<feature type="domain" description="AB hydrolase-1" evidence="5">
    <location>
        <begin position="84"/>
        <end position="302"/>
    </location>
</feature>
<dbReference type="Pfam" id="PF00561">
    <property type="entry name" value="Abhydrolase_1"/>
    <property type="match status" value="1"/>
</dbReference>